<dbReference type="CDD" id="cd03137">
    <property type="entry name" value="GATase1_AraC_1"/>
    <property type="match status" value="1"/>
</dbReference>
<dbReference type="Gene3D" id="1.10.10.60">
    <property type="entry name" value="Homeodomain-like"/>
    <property type="match status" value="1"/>
</dbReference>
<dbReference type="InterPro" id="IPR018060">
    <property type="entry name" value="HTH_AraC"/>
</dbReference>
<proteinExistence type="predicted"/>
<dbReference type="PROSITE" id="PS01124">
    <property type="entry name" value="HTH_ARAC_FAMILY_2"/>
    <property type="match status" value="1"/>
</dbReference>
<dbReference type="Proteomes" id="UP000249135">
    <property type="component" value="Unassembled WGS sequence"/>
</dbReference>
<keyword evidence="2" id="KW-0804">Transcription</keyword>
<dbReference type="SUPFAM" id="SSF46689">
    <property type="entry name" value="Homeodomain-like"/>
    <property type="match status" value="2"/>
</dbReference>
<dbReference type="Pfam" id="PF12833">
    <property type="entry name" value="HTH_18"/>
    <property type="match status" value="1"/>
</dbReference>
<feature type="domain" description="HTH araC/xylS-type" evidence="4">
    <location>
        <begin position="259"/>
        <end position="357"/>
    </location>
</feature>
<name>A0A2W5QJI5_VARPD</name>
<dbReference type="Gene3D" id="3.40.50.880">
    <property type="match status" value="1"/>
</dbReference>
<dbReference type="GO" id="GO:0003700">
    <property type="term" value="F:DNA-binding transcription factor activity"/>
    <property type="evidence" value="ECO:0007669"/>
    <property type="project" value="InterPro"/>
</dbReference>
<dbReference type="SUPFAM" id="SSF52317">
    <property type="entry name" value="Class I glutamine amidotransferase-like"/>
    <property type="match status" value="1"/>
</dbReference>
<dbReference type="EMBL" id="QFPP01000028">
    <property type="protein sequence ID" value="PZQ77186.1"/>
    <property type="molecule type" value="Genomic_DNA"/>
</dbReference>
<comment type="caution">
    <text evidence="5">The sequence shown here is derived from an EMBL/GenBank/DDBJ whole genome shotgun (WGS) entry which is preliminary data.</text>
</comment>
<dbReference type="InterPro" id="IPR029062">
    <property type="entry name" value="Class_I_gatase-like"/>
</dbReference>
<keyword evidence="1" id="KW-0805">Transcription regulation</keyword>
<dbReference type="AlphaFoldDB" id="A0A2W5QJI5"/>
<sequence length="365" mass="39575">MRQRWPPRCKRNSVNGGRLSKRSVSSLTRALPGPFPHRGTREVGIVVFGDALLLDATGPADVLGRANHHACAPGDRDRYRINAISTFGGEVTTSCGLRLQTAPLPPPEICAFDTLIVAGGPGVMAARHDPHLRNWLLAVEPRVRRIGSVCTGAFVLGECGLLSGRPATTHWRHIEHFRTLYPEVRVVDDTLFARDGKFFTSAGATAGIDLALSLVDEDYGRELALAVARELVVFRVRAANQGQQSAALHAYGGSSDRLSRATAFILAHLEDGVTVEQVAEHACVGTRQLSRDFKQAFGQSPSEYIRAAQVDLARELLSHTGQSMDKVALRSGFSGRQQMVRVFQRMLGVPPAAFRDAGTRAEQPG</sequence>
<feature type="region of interest" description="Disordered" evidence="3">
    <location>
        <begin position="1"/>
        <end position="35"/>
    </location>
</feature>
<evidence type="ECO:0000313" key="5">
    <source>
        <dbReference type="EMBL" id="PZQ77186.1"/>
    </source>
</evidence>
<accession>A0A2W5QJI5</accession>
<evidence type="ECO:0000256" key="3">
    <source>
        <dbReference type="SAM" id="MobiDB-lite"/>
    </source>
</evidence>
<evidence type="ECO:0000256" key="1">
    <source>
        <dbReference type="ARBA" id="ARBA00023015"/>
    </source>
</evidence>
<evidence type="ECO:0000256" key="2">
    <source>
        <dbReference type="ARBA" id="ARBA00023163"/>
    </source>
</evidence>
<dbReference type="Pfam" id="PF01965">
    <property type="entry name" value="DJ-1_PfpI"/>
    <property type="match status" value="1"/>
</dbReference>
<feature type="compositionally biased region" description="Basic residues" evidence="3">
    <location>
        <begin position="1"/>
        <end position="11"/>
    </location>
</feature>
<evidence type="ECO:0000313" key="6">
    <source>
        <dbReference type="Proteomes" id="UP000249135"/>
    </source>
</evidence>
<dbReference type="InterPro" id="IPR009057">
    <property type="entry name" value="Homeodomain-like_sf"/>
</dbReference>
<dbReference type="InterPro" id="IPR002818">
    <property type="entry name" value="DJ-1/PfpI"/>
</dbReference>
<evidence type="ECO:0000259" key="4">
    <source>
        <dbReference type="PROSITE" id="PS01124"/>
    </source>
</evidence>
<dbReference type="GO" id="GO:0043565">
    <property type="term" value="F:sequence-specific DNA binding"/>
    <property type="evidence" value="ECO:0007669"/>
    <property type="project" value="InterPro"/>
</dbReference>
<dbReference type="SMART" id="SM00342">
    <property type="entry name" value="HTH_ARAC"/>
    <property type="match status" value="1"/>
</dbReference>
<reference evidence="5 6" key="1">
    <citation type="submission" date="2017-08" db="EMBL/GenBank/DDBJ databases">
        <title>Infants hospitalized years apart are colonized by the same room-sourced microbial strains.</title>
        <authorList>
            <person name="Brooks B."/>
            <person name="Olm M.R."/>
            <person name="Firek B.A."/>
            <person name="Baker R."/>
            <person name="Thomas B.C."/>
            <person name="Morowitz M.J."/>
            <person name="Banfield J.F."/>
        </authorList>
    </citation>
    <scope>NUCLEOTIDE SEQUENCE [LARGE SCALE GENOMIC DNA]</scope>
    <source>
        <strain evidence="5">S2_005_003_R2_41</strain>
    </source>
</reference>
<organism evidence="5 6">
    <name type="scientific">Variovorax paradoxus</name>
    <dbReference type="NCBI Taxonomy" id="34073"/>
    <lineage>
        <taxon>Bacteria</taxon>
        <taxon>Pseudomonadati</taxon>
        <taxon>Pseudomonadota</taxon>
        <taxon>Betaproteobacteria</taxon>
        <taxon>Burkholderiales</taxon>
        <taxon>Comamonadaceae</taxon>
        <taxon>Variovorax</taxon>
    </lineage>
</organism>
<gene>
    <name evidence="5" type="ORF">DI563_04580</name>
</gene>
<dbReference type="InterPro" id="IPR052158">
    <property type="entry name" value="INH-QAR"/>
</dbReference>
<protein>
    <submittedName>
        <fullName evidence="5">AraC family transcriptional regulator</fullName>
    </submittedName>
</protein>
<dbReference type="PANTHER" id="PTHR43130">
    <property type="entry name" value="ARAC-FAMILY TRANSCRIPTIONAL REGULATOR"/>
    <property type="match status" value="1"/>
</dbReference>
<dbReference type="PANTHER" id="PTHR43130:SF3">
    <property type="entry name" value="HTH-TYPE TRANSCRIPTIONAL REGULATOR RV1931C"/>
    <property type="match status" value="1"/>
</dbReference>